<gene>
    <name evidence="4" type="ORF">SAMN02745165_01759</name>
</gene>
<dbReference type="PANTHER" id="PTHR44591">
    <property type="entry name" value="STRESS RESPONSE REGULATOR PROTEIN 1"/>
    <property type="match status" value="1"/>
</dbReference>
<dbReference type="PROSITE" id="PS50110">
    <property type="entry name" value="RESPONSE_REGULATORY"/>
    <property type="match status" value="1"/>
</dbReference>
<dbReference type="OrthoDB" id="9790466at2"/>
<dbReference type="Proteomes" id="UP000184171">
    <property type="component" value="Unassembled WGS sequence"/>
</dbReference>
<dbReference type="PANTHER" id="PTHR44591:SF3">
    <property type="entry name" value="RESPONSE REGULATORY DOMAIN-CONTAINING PROTEIN"/>
    <property type="match status" value="1"/>
</dbReference>
<proteinExistence type="predicted"/>
<dbReference type="Pfam" id="PF00072">
    <property type="entry name" value="Response_reg"/>
    <property type="match status" value="1"/>
</dbReference>
<evidence type="ECO:0000256" key="2">
    <source>
        <dbReference type="PROSITE-ProRule" id="PRU00169"/>
    </source>
</evidence>
<protein>
    <submittedName>
        <fullName evidence="4">Two-component system, chemotaxis family, response regulator CheY</fullName>
    </submittedName>
</protein>
<keyword evidence="5" id="KW-1185">Reference proteome</keyword>
<dbReference type="STRING" id="1122189.SAMN02745165_01759"/>
<evidence type="ECO:0000256" key="1">
    <source>
        <dbReference type="ARBA" id="ARBA00022553"/>
    </source>
</evidence>
<organism evidence="4 5">
    <name type="scientific">Malonomonas rubra DSM 5091</name>
    <dbReference type="NCBI Taxonomy" id="1122189"/>
    <lineage>
        <taxon>Bacteria</taxon>
        <taxon>Pseudomonadati</taxon>
        <taxon>Thermodesulfobacteriota</taxon>
        <taxon>Desulfuromonadia</taxon>
        <taxon>Desulfuromonadales</taxon>
        <taxon>Geopsychrobacteraceae</taxon>
        <taxon>Malonomonas</taxon>
    </lineage>
</organism>
<dbReference type="InterPro" id="IPR011006">
    <property type="entry name" value="CheY-like_superfamily"/>
</dbReference>
<dbReference type="SUPFAM" id="SSF52172">
    <property type="entry name" value="CheY-like"/>
    <property type="match status" value="1"/>
</dbReference>
<dbReference type="InterPro" id="IPR050595">
    <property type="entry name" value="Bact_response_regulator"/>
</dbReference>
<dbReference type="EMBL" id="FQZT01000005">
    <property type="protein sequence ID" value="SHJ19242.1"/>
    <property type="molecule type" value="Genomic_DNA"/>
</dbReference>
<dbReference type="Gene3D" id="3.40.50.2300">
    <property type="match status" value="1"/>
</dbReference>
<feature type="domain" description="Response regulatory" evidence="3">
    <location>
        <begin position="2"/>
        <end position="128"/>
    </location>
</feature>
<feature type="modified residue" description="4-aspartylphosphate" evidence="2">
    <location>
        <position position="55"/>
    </location>
</feature>
<accession>A0A1M6HAI7</accession>
<keyword evidence="1 2" id="KW-0597">Phosphoprotein</keyword>
<evidence type="ECO:0000313" key="5">
    <source>
        <dbReference type="Proteomes" id="UP000184171"/>
    </source>
</evidence>
<name>A0A1M6HAI7_MALRU</name>
<dbReference type="SMART" id="SM00448">
    <property type="entry name" value="REC"/>
    <property type="match status" value="1"/>
</dbReference>
<dbReference type="RefSeq" id="WP_072907949.1">
    <property type="nucleotide sequence ID" value="NZ_FQZT01000005.1"/>
</dbReference>
<dbReference type="GO" id="GO:0000160">
    <property type="term" value="P:phosphorelay signal transduction system"/>
    <property type="evidence" value="ECO:0007669"/>
    <property type="project" value="InterPro"/>
</dbReference>
<dbReference type="AlphaFoldDB" id="A0A1M6HAI7"/>
<evidence type="ECO:0000313" key="4">
    <source>
        <dbReference type="EMBL" id="SHJ19242.1"/>
    </source>
</evidence>
<sequence>MKALIVDDEFTSQLILQKLLMEHGETRVVSTGKEAIDAFSEALMLGDRFDLICLDIMMPDIDGQHVLKEIRALEDIEGLHGDDAAKVIMISSLNDKKNIMEAFKSQCEAYLVKPIDGEKLYEHLETFGMILK</sequence>
<dbReference type="InterPro" id="IPR001789">
    <property type="entry name" value="Sig_transdc_resp-reg_receiver"/>
</dbReference>
<reference evidence="4 5" key="1">
    <citation type="submission" date="2016-11" db="EMBL/GenBank/DDBJ databases">
        <authorList>
            <person name="Jaros S."/>
            <person name="Januszkiewicz K."/>
            <person name="Wedrychowicz H."/>
        </authorList>
    </citation>
    <scope>NUCLEOTIDE SEQUENCE [LARGE SCALE GENOMIC DNA]</scope>
    <source>
        <strain evidence="4 5">DSM 5091</strain>
    </source>
</reference>
<evidence type="ECO:0000259" key="3">
    <source>
        <dbReference type="PROSITE" id="PS50110"/>
    </source>
</evidence>